<dbReference type="GO" id="GO:0008270">
    <property type="term" value="F:zinc ion binding"/>
    <property type="evidence" value="ECO:0007669"/>
    <property type="project" value="UniProtKB-KW"/>
</dbReference>
<evidence type="ECO:0000256" key="7">
    <source>
        <dbReference type="ARBA" id="ARBA00022593"/>
    </source>
</evidence>
<keyword evidence="22" id="KW-1185">Reference proteome</keyword>
<dbReference type="SMART" id="SM00184">
    <property type="entry name" value="RING"/>
    <property type="match status" value="1"/>
</dbReference>
<dbReference type="KEGG" id="bpg:Bathy02g02960"/>
<feature type="region of interest" description="Disordered" evidence="19">
    <location>
        <begin position="148"/>
        <end position="167"/>
    </location>
</feature>
<feature type="domain" description="RING-type" evidence="20">
    <location>
        <begin position="360"/>
        <end position="398"/>
    </location>
</feature>
<evidence type="ECO:0000256" key="14">
    <source>
        <dbReference type="ARBA" id="ARBA00022927"/>
    </source>
</evidence>
<name>K8EB90_9CHLO</name>
<evidence type="ECO:0000256" key="11">
    <source>
        <dbReference type="ARBA" id="ARBA00022771"/>
    </source>
</evidence>
<evidence type="ECO:0000256" key="10">
    <source>
        <dbReference type="ARBA" id="ARBA00022723"/>
    </source>
</evidence>
<evidence type="ECO:0000256" key="19">
    <source>
        <dbReference type="SAM" id="MobiDB-lite"/>
    </source>
</evidence>
<evidence type="ECO:0000256" key="15">
    <source>
        <dbReference type="ARBA" id="ARBA00022989"/>
    </source>
</evidence>
<dbReference type="InterPro" id="IPR013083">
    <property type="entry name" value="Znf_RING/FYVE/PHD"/>
</dbReference>
<dbReference type="InterPro" id="IPR001841">
    <property type="entry name" value="Znf_RING"/>
</dbReference>
<evidence type="ECO:0000313" key="21">
    <source>
        <dbReference type="EMBL" id="CCO15106.1"/>
    </source>
</evidence>
<dbReference type="EMBL" id="FO082277">
    <property type="protein sequence ID" value="CCO15106.1"/>
    <property type="molecule type" value="Genomic_DNA"/>
</dbReference>
<sequence>MSMSTRGADGAMPAASAAIPHLPSAAQPDLVRAHQKDDYYRKLISESVSDSVRLLFGPQFWNDKLDAIESFGDFLYFAFTTGCNSQTLGEEYTDLFIADARGDIPSASRRWALVALEALAKPIGRRLKNASRNAVSGVGAFEKQSLLGASSNSSGSTSSSGDKEKERNKSALKKQFLKAYAWVFGNAPQNATATNPALKGVNDRGGFGPLTQLMLFYAFGKYVSWTNWATGMERVFVNPNPGEPRAQYSLLSKLVALQIAYAVFNEGQRRYKLHLSGKATKGRRPKAAEEFGFFEADGVTKCGDRSRDEAKERRKGSVNPVSVIDDANMLPSFGGNGLSNDFDRADDEDAKRYTWHDIPCPLCLNPTKYPTALKCGHCLCWECAVECCQQKPECPMCRAPCKPQELITIANP</sequence>
<evidence type="ECO:0000256" key="4">
    <source>
        <dbReference type="ARBA" id="ARBA00008704"/>
    </source>
</evidence>
<accession>K8EB90</accession>
<keyword evidence="13" id="KW-0862">Zinc</keyword>
<dbReference type="Proteomes" id="UP000198341">
    <property type="component" value="Chromosome 2"/>
</dbReference>
<comment type="pathway">
    <text evidence="3">Protein modification; protein ubiquitination.</text>
</comment>
<dbReference type="eggNOG" id="KOG0317">
    <property type="taxonomic scope" value="Eukaryota"/>
</dbReference>
<keyword evidence="17" id="KW-0576">Peroxisome</keyword>
<organism evidence="21 22">
    <name type="scientific">Bathycoccus prasinos</name>
    <dbReference type="NCBI Taxonomy" id="41875"/>
    <lineage>
        <taxon>Eukaryota</taxon>
        <taxon>Viridiplantae</taxon>
        <taxon>Chlorophyta</taxon>
        <taxon>Mamiellophyceae</taxon>
        <taxon>Mamiellales</taxon>
        <taxon>Bathycoccaceae</taxon>
        <taxon>Bathycoccus</taxon>
    </lineage>
</organism>
<evidence type="ECO:0000256" key="16">
    <source>
        <dbReference type="ARBA" id="ARBA00023136"/>
    </source>
</evidence>
<dbReference type="RefSeq" id="XP_007514866.1">
    <property type="nucleotide sequence ID" value="XM_007514804.1"/>
</dbReference>
<dbReference type="InterPro" id="IPR017907">
    <property type="entry name" value="Znf_RING_CS"/>
</dbReference>
<evidence type="ECO:0000256" key="13">
    <source>
        <dbReference type="ARBA" id="ARBA00022833"/>
    </source>
</evidence>
<dbReference type="PROSITE" id="PS50089">
    <property type="entry name" value="ZF_RING_2"/>
    <property type="match status" value="1"/>
</dbReference>
<evidence type="ECO:0000256" key="17">
    <source>
        <dbReference type="ARBA" id="ARBA00023140"/>
    </source>
</evidence>
<dbReference type="InterPro" id="IPR025654">
    <property type="entry name" value="PEX2/10"/>
</dbReference>
<dbReference type="Gene3D" id="3.30.40.10">
    <property type="entry name" value="Zinc/RING finger domain, C3HC4 (zinc finger)"/>
    <property type="match status" value="1"/>
</dbReference>
<dbReference type="STRING" id="41875.K8EB90"/>
<dbReference type="EC" id="2.3.2.27" evidence="5"/>
<evidence type="ECO:0000256" key="6">
    <source>
        <dbReference type="ARBA" id="ARBA00022448"/>
    </source>
</evidence>
<keyword evidence="12" id="KW-0833">Ubl conjugation pathway</keyword>
<keyword evidence="16" id="KW-0472">Membrane</keyword>
<evidence type="ECO:0000256" key="1">
    <source>
        <dbReference type="ARBA" id="ARBA00000900"/>
    </source>
</evidence>
<dbReference type="Pfam" id="PF04757">
    <property type="entry name" value="Pex2_Pex12"/>
    <property type="match status" value="1"/>
</dbReference>
<dbReference type="PANTHER" id="PTHR23350:SF0">
    <property type="entry name" value="PEROXISOME BIOGENESIS FACTOR 10"/>
    <property type="match status" value="1"/>
</dbReference>
<dbReference type="OrthoDB" id="6270329at2759"/>
<keyword evidence="6" id="KW-0813">Transport</keyword>
<keyword evidence="14" id="KW-0653">Protein transport</keyword>
<dbReference type="PROSITE" id="PS00518">
    <property type="entry name" value="ZF_RING_1"/>
    <property type="match status" value="1"/>
</dbReference>
<keyword evidence="15" id="KW-1133">Transmembrane helix</keyword>
<keyword evidence="9" id="KW-0812">Transmembrane</keyword>
<keyword evidence="10" id="KW-0479">Metal-binding</keyword>
<reference evidence="21 22" key="1">
    <citation type="submission" date="2011-10" db="EMBL/GenBank/DDBJ databases">
        <authorList>
            <person name="Genoscope - CEA"/>
        </authorList>
    </citation>
    <scope>NUCLEOTIDE SEQUENCE [LARGE SCALE GENOMIC DNA]</scope>
    <source>
        <strain evidence="21 22">RCC 1105</strain>
    </source>
</reference>
<feature type="compositionally biased region" description="Low complexity" evidence="19">
    <location>
        <begin position="148"/>
        <end position="160"/>
    </location>
</feature>
<evidence type="ECO:0000256" key="8">
    <source>
        <dbReference type="ARBA" id="ARBA00022679"/>
    </source>
</evidence>
<evidence type="ECO:0000256" key="9">
    <source>
        <dbReference type="ARBA" id="ARBA00022692"/>
    </source>
</evidence>
<dbReference type="CDD" id="cd16527">
    <property type="entry name" value="RING-HC_PEX10"/>
    <property type="match status" value="1"/>
</dbReference>
<evidence type="ECO:0000256" key="18">
    <source>
        <dbReference type="PROSITE-ProRule" id="PRU00175"/>
    </source>
</evidence>
<comment type="subcellular location">
    <subcellularLocation>
        <location evidence="2">Peroxisome membrane</location>
        <topology evidence="2">Multi-pass membrane protein</topology>
    </subcellularLocation>
</comment>
<comment type="similarity">
    <text evidence="4">Belongs to the pex2/pex10/pex12 family.</text>
</comment>
<dbReference type="InterPro" id="IPR006845">
    <property type="entry name" value="Pex_N"/>
</dbReference>
<proteinExistence type="inferred from homology"/>
<keyword evidence="8" id="KW-0808">Transferase</keyword>
<evidence type="ECO:0000256" key="2">
    <source>
        <dbReference type="ARBA" id="ARBA00004585"/>
    </source>
</evidence>
<keyword evidence="11 18" id="KW-0863">Zinc-finger</keyword>
<dbReference type="GO" id="GO:0061630">
    <property type="term" value="F:ubiquitin protein ligase activity"/>
    <property type="evidence" value="ECO:0007669"/>
    <property type="project" value="UniProtKB-EC"/>
</dbReference>
<keyword evidence="7" id="KW-0962">Peroxisome biogenesis</keyword>
<dbReference type="PANTHER" id="PTHR23350">
    <property type="entry name" value="PEROXISOME ASSEMBLY PROTEIN 10"/>
    <property type="match status" value="1"/>
</dbReference>
<evidence type="ECO:0000256" key="5">
    <source>
        <dbReference type="ARBA" id="ARBA00012483"/>
    </source>
</evidence>
<protein>
    <recommendedName>
        <fullName evidence="5">RING-type E3 ubiquitin transferase</fullName>
        <ecNumber evidence="5">2.3.2.27</ecNumber>
    </recommendedName>
</protein>
<gene>
    <name evidence="21" type="ORF">Bathy02g02960</name>
</gene>
<evidence type="ECO:0000256" key="12">
    <source>
        <dbReference type="ARBA" id="ARBA00022786"/>
    </source>
</evidence>
<dbReference type="SUPFAM" id="SSF57850">
    <property type="entry name" value="RING/U-box"/>
    <property type="match status" value="1"/>
</dbReference>
<evidence type="ECO:0000256" key="3">
    <source>
        <dbReference type="ARBA" id="ARBA00004906"/>
    </source>
</evidence>
<comment type="catalytic activity">
    <reaction evidence="1">
        <text>S-ubiquitinyl-[E2 ubiquitin-conjugating enzyme]-L-cysteine + [acceptor protein]-L-lysine = [E2 ubiquitin-conjugating enzyme]-L-cysteine + N(6)-ubiquitinyl-[acceptor protein]-L-lysine.</text>
        <dbReference type="EC" id="2.3.2.27"/>
    </reaction>
</comment>
<evidence type="ECO:0000313" key="22">
    <source>
        <dbReference type="Proteomes" id="UP000198341"/>
    </source>
</evidence>
<dbReference type="AlphaFoldDB" id="K8EB90"/>
<dbReference type="GO" id="GO:0005778">
    <property type="term" value="C:peroxisomal membrane"/>
    <property type="evidence" value="ECO:0007669"/>
    <property type="project" value="UniProtKB-SubCell"/>
</dbReference>
<dbReference type="GeneID" id="19017409"/>
<evidence type="ECO:0000259" key="20">
    <source>
        <dbReference type="PROSITE" id="PS50089"/>
    </source>
</evidence>
<dbReference type="GO" id="GO:0016558">
    <property type="term" value="P:protein import into peroxisome matrix"/>
    <property type="evidence" value="ECO:0007669"/>
    <property type="project" value="InterPro"/>
</dbReference>